<evidence type="ECO:0000259" key="9">
    <source>
        <dbReference type="PROSITE" id="PS51782"/>
    </source>
</evidence>
<keyword evidence="4" id="KW-0479">Metal-binding</keyword>
<keyword evidence="8" id="KW-1133">Transmembrane helix</keyword>
<dbReference type="InterPro" id="IPR045834">
    <property type="entry name" value="Csd3_N2"/>
</dbReference>
<reference evidence="10 11" key="1">
    <citation type="journal article" date="2009" name="Infect. Immun.">
        <title>Comparative genomics reveal extensive transposon-mediated genomic plasticity and diversity among potential effector proteins within the genus Coxiella.</title>
        <authorList>
            <person name="Beare P.A."/>
            <person name="Unsworth N."/>
            <person name="Andoh M."/>
            <person name="Voth D.E."/>
            <person name="Omsland A."/>
            <person name="Gilk S.D."/>
            <person name="Williams K.P."/>
            <person name="Sobral B.W."/>
            <person name="Kupko J.J.III."/>
            <person name="Porcella S.F."/>
            <person name="Samuel J.E."/>
            <person name="Heinzen R.A."/>
        </authorList>
    </citation>
    <scope>NUCLEOTIDE SEQUENCE [LARGE SCALE GENOMIC DNA]</scope>
    <source>
        <strain evidence="10 11">Dugway 5J108-111</strain>
    </source>
</reference>
<dbReference type="Gene3D" id="2.70.70.10">
    <property type="entry name" value="Glucose Permease (Domain IIA)"/>
    <property type="match status" value="1"/>
</dbReference>
<dbReference type="GO" id="GO:0006508">
    <property type="term" value="P:proteolysis"/>
    <property type="evidence" value="ECO:0007669"/>
    <property type="project" value="UniProtKB-KW"/>
</dbReference>
<dbReference type="KEGG" id="cbd:CBUD_1920"/>
<keyword evidence="6" id="KW-0862">Zinc</keyword>
<dbReference type="HOGENOM" id="CLU_026846_4_1_6"/>
<dbReference type="EMBL" id="CP000733">
    <property type="protein sequence ID" value="ABS77238.2"/>
    <property type="molecule type" value="Genomic_DNA"/>
</dbReference>
<gene>
    <name evidence="10" type="ordered locus">CBUD_1920</name>
</gene>
<evidence type="ECO:0000256" key="6">
    <source>
        <dbReference type="ARBA" id="ARBA00022833"/>
    </source>
</evidence>
<dbReference type="AlphaFoldDB" id="A9KEL5"/>
<dbReference type="GO" id="GO:0030313">
    <property type="term" value="C:cell envelope"/>
    <property type="evidence" value="ECO:0007669"/>
    <property type="project" value="UniProtKB-SubCell"/>
</dbReference>
<evidence type="ECO:0000256" key="4">
    <source>
        <dbReference type="ARBA" id="ARBA00022723"/>
    </source>
</evidence>
<evidence type="ECO:0000256" key="5">
    <source>
        <dbReference type="ARBA" id="ARBA00022801"/>
    </source>
</evidence>
<dbReference type="Gene3D" id="3.10.450.350">
    <property type="match status" value="2"/>
</dbReference>
<dbReference type="InterPro" id="IPR016047">
    <property type="entry name" value="M23ase_b-sheet_dom"/>
</dbReference>
<keyword evidence="5" id="KW-0378">Hydrolase</keyword>
<dbReference type="FunFam" id="2.70.70.10:FF:000002">
    <property type="entry name" value="Murein DD-endopeptidase MepM"/>
    <property type="match status" value="1"/>
</dbReference>
<dbReference type="PROSITE" id="PS51782">
    <property type="entry name" value="LYSM"/>
    <property type="match status" value="1"/>
</dbReference>
<evidence type="ECO:0000313" key="11">
    <source>
        <dbReference type="Proteomes" id="UP000008555"/>
    </source>
</evidence>
<dbReference type="GO" id="GO:0004222">
    <property type="term" value="F:metalloendopeptidase activity"/>
    <property type="evidence" value="ECO:0007669"/>
    <property type="project" value="TreeGrafter"/>
</dbReference>
<keyword evidence="3" id="KW-0645">Protease</keyword>
<dbReference type="Pfam" id="PF01551">
    <property type="entry name" value="Peptidase_M23"/>
    <property type="match status" value="1"/>
</dbReference>
<evidence type="ECO:0000256" key="2">
    <source>
        <dbReference type="ARBA" id="ARBA00004196"/>
    </source>
</evidence>
<evidence type="ECO:0000313" key="10">
    <source>
        <dbReference type="EMBL" id="ABS77238.2"/>
    </source>
</evidence>
<evidence type="ECO:0000256" key="1">
    <source>
        <dbReference type="ARBA" id="ARBA00001947"/>
    </source>
</evidence>
<dbReference type="CDD" id="cd12797">
    <property type="entry name" value="M23_peptidase"/>
    <property type="match status" value="1"/>
</dbReference>
<name>A9KEL5_COXBN</name>
<feature type="transmembrane region" description="Helical" evidence="8">
    <location>
        <begin position="36"/>
        <end position="56"/>
    </location>
</feature>
<accession>A9KEL5</accession>
<comment type="cofactor">
    <cofactor evidence="1">
        <name>Zn(2+)</name>
        <dbReference type="ChEBI" id="CHEBI:29105"/>
    </cofactor>
</comment>
<dbReference type="PANTHER" id="PTHR21666">
    <property type="entry name" value="PEPTIDASE-RELATED"/>
    <property type="match status" value="1"/>
</dbReference>
<dbReference type="PANTHER" id="PTHR21666:SF288">
    <property type="entry name" value="CELL DIVISION PROTEIN YTFB"/>
    <property type="match status" value="1"/>
</dbReference>
<evidence type="ECO:0000256" key="7">
    <source>
        <dbReference type="ARBA" id="ARBA00023049"/>
    </source>
</evidence>
<dbReference type="InterPro" id="IPR018392">
    <property type="entry name" value="LysM"/>
</dbReference>
<organism evidence="10 11">
    <name type="scientific">Coxiella burnetii (strain Dugway 5J108-111)</name>
    <dbReference type="NCBI Taxonomy" id="434922"/>
    <lineage>
        <taxon>Bacteria</taxon>
        <taxon>Pseudomonadati</taxon>
        <taxon>Pseudomonadota</taxon>
        <taxon>Gammaproteobacteria</taxon>
        <taxon>Legionellales</taxon>
        <taxon>Coxiellaceae</taxon>
        <taxon>Coxiella</taxon>
    </lineage>
</organism>
<comment type="subcellular location">
    <subcellularLocation>
        <location evidence="2">Cell envelope</location>
    </subcellularLocation>
</comment>
<dbReference type="Pfam" id="PF19425">
    <property type="entry name" value="Csd3_N2"/>
    <property type="match status" value="1"/>
</dbReference>
<dbReference type="InterPro" id="IPR050570">
    <property type="entry name" value="Cell_wall_metabolism_enzyme"/>
</dbReference>
<protein>
    <submittedName>
        <fullName evidence="10">Peptidoglycan-specific endopeptidase, M23 family</fullName>
    </submittedName>
</protein>
<dbReference type="SUPFAM" id="SSF51261">
    <property type="entry name" value="Duplicated hybrid motif"/>
    <property type="match status" value="1"/>
</dbReference>
<sequence length="452" mass="51923">MEYFIPCFYITWYDSELELATPDKTKGTSMKGWKSTIVIFTVIPLLFVALASLLYAHASPNTKQLTLNEPHSITIVKNIDNSNSDWKKIIIKKGDTLAAIFNRLKINQKDLVQLAKQYKSLTALHPNQTLYFQIKPPHQLAALKYPLSSAKTLIIKRENNRFISQIDQKPITTALGYKSVTIHHSLNQDARNAGLTYRMQKELQSIFGGQINFSRDIHRGDRFEFLYQVEYVNGKKYRDGDIIAAEFSHRGKTYQAVRYTYPIAHTAYYTPDGRGIEARFLHAPLHYTRISSRFTYHRLDPILHKIRPHLGVDFAARFGTPVKSIGEGRVVFIGRDGGYGRTVKISYGHHYLALYGHLSRFAKIKRHQWVHKGQIIGYVGESGWATGPHLHFGFFIDGKAKDWLAMKLPTDQSIPRSYETRFHKEARQLLAQLHLHQDTELAANNMKMKHPS</sequence>
<dbReference type="Pfam" id="PF01476">
    <property type="entry name" value="LysM"/>
    <property type="match status" value="1"/>
</dbReference>
<proteinExistence type="predicted"/>
<keyword evidence="7" id="KW-0482">Metalloprotease</keyword>
<dbReference type="Proteomes" id="UP000008555">
    <property type="component" value="Chromosome"/>
</dbReference>
<dbReference type="RefSeq" id="WP_011997318.1">
    <property type="nucleotide sequence ID" value="NC_009727.1"/>
</dbReference>
<keyword evidence="8" id="KW-0472">Membrane</keyword>
<keyword evidence="8" id="KW-0812">Transmembrane</keyword>
<evidence type="ECO:0000256" key="3">
    <source>
        <dbReference type="ARBA" id="ARBA00022670"/>
    </source>
</evidence>
<dbReference type="InterPro" id="IPR011055">
    <property type="entry name" value="Dup_hybrid_motif"/>
</dbReference>
<dbReference type="GO" id="GO:0046872">
    <property type="term" value="F:metal ion binding"/>
    <property type="evidence" value="ECO:0007669"/>
    <property type="project" value="UniProtKB-KW"/>
</dbReference>
<evidence type="ECO:0000256" key="8">
    <source>
        <dbReference type="SAM" id="Phobius"/>
    </source>
</evidence>
<feature type="domain" description="LysM" evidence="9">
    <location>
        <begin position="87"/>
        <end position="132"/>
    </location>
</feature>